<dbReference type="Pfam" id="PF01814">
    <property type="entry name" value="Hemerythrin"/>
    <property type="match status" value="1"/>
</dbReference>
<evidence type="ECO:0000313" key="3">
    <source>
        <dbReference type="Proteomes" id="UP000887104"/>
    </source>
</evidence>
<organism evidence="2 3">
    <name type="scientific">Shewanella sairae</name>
    <dbReference type="NCBI Taxonomy" id="190310"/>
    <lineage>
        <taxon>Bacteria</taxon>
        <taxon>Pseudomonadati</taxon>
        <taxon>Pseudomonadota</taxon>
        <taxon>Gammaproteobacteria</taxon>
        <taxon>Alteromonadales</taxon>
        <taxon>Shewanellaceae</taxon>
        <taxon>Shewanella</taxon>
    </lineage>
</organism>
<dbReference type="RefSeq" id="WP_220783283.1">
    <property type="nucleotide sequence ID" value="NZ_BPEY01000141.1"/>
</dbReference>
<keyword evidence="3" id="KW-1185">Reference proteome</keyword>
<sequence length="179" mass="20900">MLARLMHDHKHITILLKVLTDKHTKLAAGEAINYNVVRDIVEYMQSYAEHSHHPLEEVIDEFYRDKVGSEQINQQLTDEHERLGKASSSLMATLNLILSDIVVSKEQLINDLISYVNLQETHMQFEETVVFPKWREVIADNEWQNVRKMCQARLVDDPLFNESDSALFEELREYLDCAD</sequence>
<proteinExistence type="predicted"/>
<dbReference type="EMBL" id="BPEY01000141">
    <property type="protein sequence ID" value="GIU51932.1"/>
    <property type="molecule type" value="Genomic_DNA"/>
</dbReference>
<dbReference type="Proteomes" id="UP000887104">
    <property type="component" value="Unassembled WGS sequence"/>
</dbReference>
<evidence type="ECO:0000259" key="1">
    <source>
        <dbReference type="Pfam" id="PF01814"/>
    </source>
</evidence>
<reference evidence="2" key="1">
    <citation type="submission" date="2021-05" db="EMBL/GenBank/DDBJ databases">
        <title>Molecular characterization for Shewanella algae harboring chromosomal blaOXA-55-like strains isolated from clinical and environment sample.</title>
        <authorList>
            <person name="Ohama Y."/>
            <person name="Aoki K."/>
            <person name="Harada S."/>
            <person name="Moriya K."/>
            <person name="Ishii Y."/>
            <person name="Tateda K."/>
        </authorList>
    </citation>
    <scope>NUCLEOTIDE SEQUENCE</scope>
    <source>
        <strain evidence="2">JCM 11563</strain>
    </source>
</reference>
<feature type="domain" description="Hemerythrin-like" evidence="1">
    <location>
        <begin position="2"/>
        <end position="133"/>
    </location>
</feature>
<dbReference type="InterPro" id="IPR012312">
    <property type="entry name" value="Hemerythrin-like"/>
</dbReference>
<gene>
    <name evidence="2" type="ORF">TUM4438_43230</name>
</gene>
<dbReference type="PANTHER" id="PTHR39966:SF1">
    <property type="entry name" value="HEMERYTHRIN-LIKE DOMAIN-CONTAINING PROTEIN"/>
    <property type="match status" value="1"/>
</dbReference>
<dbReference type="PANTHER" id="PTHR39966">
    <property type="entry name" value="BLL2471 PROTEIN-RELATED"/>
    <property type="match status" value="1"/>
</dbReference>
<comment type="caution">
    <text evidence="2">The sequence shown here is derived from an EMBL/GenBank/DDBJ whole genome shotgun (WGS) entry which is preliminary data.</text>
</comment>
<evidence type="ECO:0000313" key="2">
    <source>
        <dbReference type="EMBL" id="GIU51932.1"/>
    </source>
</evidence>
<name>A0ABQ4PR47_9GAMM</name>
<protein>
    <submittedName>
        <fullName evidence="2">Hemerythrin</fullName>
    </submittedName>
</protein>
<dbReference type="Gene3D" id="1.20.120.520">
    <property type="entry name" value="nmb1532 protein domain like"/>
    <property type="match status" value="1"/>
</dbReference>
<accession>A0ABQ4PR47</accession>